<proteinExistence type="predicted"/>
<reference evidence="2" key="1">
    <citation type="submission" date="2019-12" db="UniProtKB">
        <authorList>
            <consortium name="WormBaseParasite"/>
        </authorList>
    </citation>
    <scope>IDENTIFICATION</scope>
</reference>
<dbReference type="WBParaSite" id="TMUE_2000008577.1">
    <property type="protein sequence ID" value="TMUE_2000008577.1"/>
    <property type="gene ID" value="WBGene00300328"/>
</dbReference>
<dbReference type="AlphaFoldDB" id="A0A5S6QNZ5"/>
<organism evidence="1 2">
    <name type="scientific">Trichuris muris</name>
    <name type="common">Mouse whipworm</name>
    <dbReference type="NCBI Taxonomy" id="70415"/>
    <lineage>
        <taxon>Eukaryota</taxon>
        <taxon>Metazoa</taxon>
        <taxon>Ecdysozoa</taxon>
        <taxon>Nematoda</taxon>
        <taxon>Enoplea</taxon>
        <taxon>Dorylaimia</taxon>
        <taxon>Trichinellida</taxon>
        <taxon>Trichuridae</taxon>
        <taxon>Trichuris</taxon>
    </lineage>
</organism>
<dbReference type="InterPro" id="IPR005312">
    <property type="entry name" value="DUF1759"/>
</dbReference>
<dbReference type="Pfam" id="PF03564">
    <property type="entry name" value="DUF1759"/>
    <property type="match status" value="1"/>
</dbReference>
<dbReference type="PANTHER" id="PTHR22954">
    <property type="entry name" value="RETROVIRAL PROTEASE-RELATED"/>
    <property type="match status" value="1"/>
</dbReference>
<dbReference type="PANTHER" id="PTHR22954:SF3">
    <property type="entry name" value="PROTEIN CBG08539"/>
    <property type="match status" value="1"/>
</dbReference>
<dbReference type="Proteomes" id="UP000046395">
    <property type="component" value="Unassembled WGS sequence"/>
</dbReference>
<dbReference type="STRING" id="70415.A0A5S6QNZ5"/>
<sequence>MDAVRKSRAVARSAFSRACRQLEAELAAEQPDPVEVQVSLSMLNQKVEALVTEEQRLMEAMLQSAAELAEIDEDAKGSEEYTRRWLRLQQAAERQLQTDRCRSASGTIVSDGSSRSRRRFRLPKLELKRFNGDIDQWLSFWISFAQIHEDDSIAPEDKFQYLIQCMDENSRARELVESFPPTAGNYAKVIESLKSRFGRTELLVEVYVRKMLSLILRNAVRAEPLKLSSLYDKLESYMRALETLGVTTESHVATILPLVESCLPGEILRAWQRTNRGQSNSLGCDALSERLKRLMEFLRREVEGEDRIALAMSTTRSAKTAVERLPTQSRTD</sequence>
<evidence type="ECO:0000313" key="1">
    <source>
        <dbReference type="Proteomes" id="UP000046395"/>
    </source>
</evidence>
<protein>
    <submittedName>
        <fullName evidence="2">Ty3 transposon capsid-like protein domain-containing protein</fullName>
    </submittedName>
</protein>
<keyword evidence="1" id="KW-1185">Reference proteome</keyword>
<name>A0A5S6QNZ5_TRIMR</name>
<accession>A0A5S6QNZ5</accession>
<evidence type="ECO:0000313" key="2">
    <source>
        <dbReference type="WBParaSite" id="TMUE_2000008577.1"/>
    </source>
</evidence>